<name>A0AAW2WBA5_9LAMI</name>
<protein>
    <recommendedName>
        <fullName evidence="2">Sialate O-acetylesterase domain-containing protein</fullName>
    </recommendedName>
</protein>
<feature type="domain" description="Sialate O-acetylesterase" evidence="2">
    <location>
        <begin position="31"/>
        <end position="136"/>
    </location>
</feature>
<reference evidence="3" key="1">
    <citation type="submission" date="2020-06" db="EMBL/GenBank/DDBJ databases">
        <authorList>
            <person name="Li T."/>
            <person name="Hu X."/>
            <person name="Zhang T."/>
            <person name="Song X."/>
            <person name="Zhang H."/>
            <person name="Dai N."/>
            <person name="Sheng W."/>
            <person name="Hou X."/>
            <person name="Wei L."/>
        </authorList>
    </citation>
    <scope>NUCLEOTIDE SEQUENCE</scope>
    <source>
        <strain evidence="3">KEN1</strain>
        <tissue evidence="3">Leaf</tissue>
    </source>
</reference>
<dbReference type="Pfam" id="PF03629">
    <property type="entry name" value="SASA"/>
    <property type="match status" value="1"/>
</dbReference>
<dbReference type="InterPro" id="IPR005181">
    <property type="entry name" value="SASA"/>
</dbReference>
<dbReference type="SUPFAM" id="SSF52266">
    <property type="entry name" value="SGNH hydrolase"/>
    <property type="match status" value="1"/>
</dbReference>
<dbReference type="PANTHER" id="PTHR31988">
    <property type="entry name" value="ESTERASE, PUTATIVE (DUF303)-RELATED"/>
    <property type="match status" value="1"/>
</dbReference>
<sequence>MIYRFRCVLFPGTVHSILSKYASNNNASQGKSIFILAGQSNMAGRGSSPAWMDMFLLNAIKSKSPPAQMRKKMGRGSTAAPPDIDYLKLRDTRAGIREFNSSEEPEHWEIGLVPCAIGGTQKEVEACVPLYNQLIKGSCRMQGGGKFGLFYGTR</sequence>
<gene>
    <name evidence="3" type="ORF">Slati_2372200</name>
</gene>
<dbReference type="EMBL" id="JACGWN010000008">
    <property type="protein sequence ID" value="KAL0438892.1"/>
    <property type="molecule type" value="Genomic_DNA"/>
</dbReference>
<dbReference type="InterPro" id="IPR052940">
    <property type="entry name" value="Carb_Esterase_6"/>
</dbReference>
<dbReference type="Gene3D" id="3.40.50.1110">
    <property type="entry name" value="SGNH hydrolase"/>
    <property type="match status" value="1"/>
</dbReference>
<comment type="caution">
    <text evidence="3">The sequence shown here is derived from an EMBL/GenBank/DDBJ whole genome shotgun (WGS) entry which is preliminary data.</text>
</comment>
<accession>A0AAW2WBA5</accession>
<dbReference type="PANTHER" id="PTHR31988:SF19">
    <property type="entry name" value="9-O-ACETYL-N-ACETYLNEURAMINIC ACID DEACETYLASE-RELATED"/>
    <property type="match status" value="1"/>
</dbReference>
<reference evidence="3" key="2">
    <citation type="journal article" date="2024" name="Plant">
        <title>Genomic evolution and insights into agronomic trait innovations of Sesamum species.</title>
        <authorList>
            <person name="Miao H."/>
            <person name="Wang L."/>
            <person name="Qu L."/>
            <person name="Liu H."/>
            <person name="Sun Y."/>
            <person name="Le M."/>
            <person name="Wang Q."/>
            <person name="Wei S."/>
            <person name="Zheng Y."/>
            <person name="Lin W."/>
            <person name="Duan Y."/>
            <person name="Cao H."/>
            <person name="Xiong S."/>
            <person name="Wang X."/>
            <person name="Wei L."/>
            <person name="Li C."/>
            <person name="Ma Q."/>
            <person name="Ju M."/>
            <person name="Zhao R."/>
            <person name="Li G."/>
            <person name="Mu C."/>
            <person name="Tian Q."/>
            <person name="Mei H."/>
            <person name="Zhang T."/>
            <person name="Gao T."/>
            <person name="Zhang H."/>
        </authorList>
    </citation>
    <scope>NUCLEOTIDE SEQUENCE</scope>
    <source>
        <strain evidence="3">KEN1</strain>
    </source>
</reference>
<organism evidence="3">
    <name type="scientific">Sesamum latifolium</name>
    <dbReference type="NCBI Taxonomy" id="2727402"/>
    <lineage>
        <taxon>Eukaryota</taxon>
        <taxon>Viridiplantae</taxon>
        <taxon>Streptophyta</taxon>
        <taxon>Embryophyta</taxon>
        <taxon>Tracheophyta</taxon>
        <taxon>Spermatophyta</taxon>
        <taxon>Magnoliopsida</taxon>
        <taxon>eudicotyledons</taxon>
        <taxon>Gunneridae</taxon>
        <taxon>Pentapetalae</taxon>
        <taxon>asterids</taxon>
        <taxon>lamiids</taxon>
        <taxon>Lamiales</taxon>
        <taxon>Pedaliaceae</taxon>
        <taxon>Sesamum</taxon>
    </lineage>
</organism>
<dbReference type="AlphaFoldDB" id="A0AAW2WBA5"/>
<dbReference type="InterPro" id="IPR036514">
    <property type="entry name" value="SGNH_hydro_sf"/>
</dbReference>
<evidence type="ECO:0000256" key="1">
    <source>
        <dbReference type="ARBA" id="ARBA00022801"/>
    </source>
</evidence>
<keyword evidence="1" id="KW-0378">Hydrolase</keyword>
<proteinExistence type="predicted"/>
<dbReference type="GO" id="GO:0016787">
    <property type="term" value="F:hydrolase activity"/>
    <property type="evidence" value="ECO:0007669"/>
    <property type="project" value="UniProtKB-KW"/>
</dbReference>
<evidence type="ECO:0000259" key="2">
    <source>
        <dbReference type="Pfam" id="PF03629"/>
    </source>
</evidence>
<evidence type="ECO:0000313" key="3">
    <source>
        <dbReference type="EMBL" id="KAL0438892.1"/>
    </source>
</evidence>